<dbReference type="EMBL" id="CAUYUJ010017590">
    <property type="protein sequence ID" value="CAK0876036.1"/>
    <property type="molecule type" value="Genomic_DNA"/>
</dbReference>
<dbReference type="Proteomes" id="UP001189429">
    <property type="component" value="Unassembled WGS sequence"/>
</dbReference>
<evidence type="ECO:0000313" key="4">
    <source>
        <dbReference type="Proteomes" id="UP001189429"/>
    </source>
</evidence>
<keyword evidence="2" id="KW-0472">Membrane</keyword>
<keyword evidence="4" id="KW-1185">Reference proteome</keyword>
<feature type="region of interest" description="Disordered" evidence="1">
    <location>
        <begin position="551"/>
        <end position="596"/>
    </location>
</feature>
<comment type="caution">
    <text evidence="3">The sequence shown here is derived from an EMBL/GenBank/DDBJ whole genome shotgun (WGS) entry which is preliminary data.</text>
</comment>
<organism evidence="3 4">
    <name type="scientific">Prorocentrum cordatum</name>
    <dbReference type="NCBI Taxonomy" id="2364126"/>
    <lineage>
        <taxon>Eukaryota</taxon>
        <taxon>Sar</taxon>
        <taxon>Alveolata</taxon>
        <taxon>Dinophyceae</taxon>
        <taxon>Prorocentrales</taxon>
        <taxon>Prorocentraceae</taxon>
        <taxon>Prorocentrum</taxon>
    </lineage>
</organism>
<feature type="region of interest" description="Disordered" evidence="1">
    <location>
        <begin position="282"/>
        <end position="321"/>
    </location>
</feature>
<feature type="compositionally biased region" description="Low complexity" evidence="1">
    <location>
        <begin position="578"/>
        <end position="590"/>
    </location>
</feature>
<feature type="compositionally biased region" description="Low complexity" evidence="1">
    <location>
        <begin position="1"/>
        <end position="24"/>
    </location>
</feature>
<proteinExistence type="predicted"/>
<gene>
    <name evidence="3" type="ORF">PCOR1329_LOCUS60558</name>
</gene>
<evidence type="ECO:0000256" key="2">
    <source>
        <dbReference type="SAM" id="Phobius"/>
    </source>
</evidence>
<keyword evidence="2" id="KW-1133">Transmembrane helix</keyword>
<reference evidence="3" key="1">
    <citation type="submission" date="2023-10" db="EMBL/GenBank/DDBJ databases">
        <authorList>
            <person name="Chen Y."/>
            <person name="Shah S."/>
            <person name="Dougan E. K."/>
            <person name="Thang M."/>
            <person name="Chan C."/>
        </authorList>
    </citation>
    <scope>NUCLEOTIDE SEQUENCE [LARGE SCALE GENOMIC DNA]</scope>
</reference>
<accession>A0ABN9VSV0</accession>
<protein>
    <submittedName>
        <fullName evidence="3">Uncharacterized protein</fullName>
    </submittedName>
</protein>
<keyword evidence="2" id="KW-0812">Transmembrane</keyword>
<feature type="non-terminal residue" evidence="3">
    <location>
        <position position="1"/>
    </location>
</feature>
<sequence>GGGGAAPARPGASTGAAAGPAAAASMERPVGTGSHGHAVSKHARAIPTWARHGWDENEEERCVFFLGGVLLVILGGGVAMFSLRKPDKADKQNVDSRSASILEDGSQVGRAMRVPVNPLPHGVRRPRKEVVVLARHGPVQRVVAVHLDLLLMPAGRTELTQADAEDRATMAPEDMLPSAINRQATRETERAKLQAEVDGLTEQLEVANPKPSNIKQQLVESNAEVAQAKLVNTPQPFGGATDMNGYWWRTCQQFLIEGAGGTKIVTVQKLCTDGETKLARGLRDTDGSQSVTRAGGWSPGRARAGSFTRGRPGTPMHVRSGPPIAQLRVDTPPSRTRAADGAGTGLARRATQLFERAWSLTSRAGWTQIFPPPHGGLRLRGDSHAEALKREAAFKRAKSIRELALGRARSEVDRLGIRSAAPQAVTDNQMNFWSDIWQGDAESAHGKCEDLSSLEQVAKQVAGELRRHGFAAANQLSALECTATLEPHYSRAKMVFEKQVLMDISGQVLEHGQLPRCIKTACVGLVEAHIDKIGNDFADTAAKKGTALHGRRNAHADFDRRAPDRVATVGRKSRRASQQRSAADAQQRGQRAAEGE</sequence>
<feature type="compositionally biased region" description="Basic and acidic residues" evidence="1">
    <location>
        <begin position="554"/>
        <end position="564"/>
    </location>
</feature>
<evidence type="ECO:0000256" key="1">
    <source>
        <dbReference type="SAM" id="MobiDB-lite"/>
    </source>
</evidence>
<name>A0ABN9VSV0_9DINO</name>
<feature type="region of interest" description="Disordered" evidence="1">
    <location>
        <begin position="1"/>
        <end position="41"/>
    </location>
</feature>
<evidence type="ECO:0000313" key="3">
    <source>
        <dbReference type="EMBL" id="CAK0876036.1"/>
    </source>
</evidence>
<feature type="transmembrane region" description="Helical" evidence="2">
    <location>
        <begin position="63"/>
        <end position="83"/>
    </location>
</feature>